<name>A0A376BML6_9NEIS</name>
<accession>A0A376BML6</accession>
<organism evidence="1 2">
    <name type="scientific">Alysiella crassa</name>
    <dbReference type="NCBI Taxonomy" id="153491"/>
    <lineage>
        <taxon>Bacteria</taxon>
        <taxon>Pseudomonadati</taxon>
        <taxon>Pseudomonadota</taxon>
        <taxon>Betaproteobacteria</taxon>
        <taxon>Neisseriales</taxon>
        <taxon>Neisseriaceae</taxon>
        <taxon>Alysiella</taxon>
    </lineage>
</organism>
<dbReference type="AlphaFoldDB" id="A0A376BML6"/>
<proteinExistence type="predicted"/>
<dbReference type="RefSeq" id="WP_147293686.1">
    <property type="nucleotide sequence ID" value="NZ_CP091519.2"/>
</dbReference>
<evidence type="ECO:0000313" key="1">
    <source>
        <dbReference type="EMBL" id="SSY70898.1"/>
    </source>
</evidence>
<gene>
    <name evidence="1" type="ORF">NCTC10283_01013</name>
</gene>
<evidence type="ECO:0000313" key="2">
    <source>
        <dbReference type="Proteomes" id="UP000254209"/>
    </source>
</evidence>
<keyword evidence="2" id="KW-1185">Reference proteome</keyword>
<dbReference type="Proteomes" id="UP000254209">
    <property type="component" value="Unassembled WGS sequence"/>
</dbReference>
<dbReference type="STRING" id="1120980.GCA_000745955_00985"/>
<reference evidence="1 2" key="1">
    <citation type="submission" date="2018-06" db="EMBL/GenBank/DDBJ databases">
        <authorList>
            <consortium name="Pathogen Informatics"/>
            <person name="Doyle S."/>
        </authorList>
    </citation>
    <scope>NUCLEOTIDE SEQUENCE [LARGE SCALE GENOMIC DNA]</scope>
    <source>
        <strain evidence="1 2">NCTC10283</strain>
    </source>
</reference>
<dbReference type="EMBL" id="UFSO01000002">
    <property type="protein sequence ID" value="SSY70898.1"/>
    <property type="molecule type" value="Genomic_DNA"/>
</dbReference>
<protein>
    <submittedName>
        <fullName evidence="1">Uncharacterized protein</fullName>
    </submittedName>
</protein>
<sequence>MLASLYIPISHEEESIAFIISTLSKMGNINHHYLDIDENYLIFIDGYKECIVSINHILEYKIEPMQFPFMVDLKDNNGEDLTILIAYLFCHYFGYIVYNDCGVLGKQENYTSLELLDLIQSSNYYDLIQQM</sequence>